<dbReference type="EMBL" id="AFZX01000016">
    <property type="protein sequence ID" value="EHL08673.1"/>
    <property type="molecule type" value="Genomic_DNA"/>
</dbReference>
<comment type="caution">
    <text evidence="2">The sequence shown here is derived from an EMBL/GenBank/DDBJ whole genome shotgun (WGS) entry which is preliminary data.</text>
</comment>
<name>G9XI30_DESHA</name>
<accession>G9XI30</accession>
<gene>
    <name evidence="2" type="ORF">HMPREF0322_00605</name>
</gene>
<keyword evidence="1" id="KW-1133">Transmembrane helix</keyword>
<evidence type="ECO:0000313" key="2">
    <source>
        <dbReference type="EMBL" id="EHL08673.1"/>
    </source>
</evidence>
<evidence type="ECO:0000313" key="3">
    <source>
        <dbReference type="Proteomes" id="UP000004416"/>
    </source>
</evidence>
<sequence length="68" mass="7666">MIFMNLKNEHPDISIIAPKLNFRSRLLIIVHKHFISTAGFTAIAAVVTMKIGNLSLRIRIGGWVAVYF</sequence>
<dbReference type="Proteomes" id="UP000004416">
    <property type="component" value="Unassembled WGS sequence"/>
</dbReference>
<dbReference type="AlphaFoldDB" id="G9XI30"/>
<reference evidence="2 3" key="1">
    <citation type="submission" date="2011-08" db="EMBL/GenBank/DDBJ databases">
        <authorList>
            <person name="Weinstock G."/>
            <person name="Sodergren E."/>
            <person name="Clifton S."/>
            <person name="Fulton L."/>
            <person name="Fulton B."/>
            <person name="Courtney L."/>
            <person name="Fronick C."/>
            <person name="Harrison M."/>
            <person name="Strong C."/>
            <person name="Farmer C."/>
            <person name="Delahaunty K."/>
            <person name="Markovic C."/>
            <person name="Hall O."/>
            <person name="Minx P."/>
            <person name="Tomlinson C."/>
            <person name="Mitreva M."/>
            <person name="Hou S."/>
            <person name="Chen J."/>
            <person name="Wollam A."/>
            <person name="Pepin K.H."/>
            <person name="Johnson M."/>
            <person name="Bhonagiri V."/>
            <person name="Zhang X."/>
            <person name="Suruliraj S."/>
            <person name="Warren W."/>
            <person name="Chinwalla A."/>
            <person name="Mardis E.R."/>
            <person name="Wilson R.K."/>
        </authorList>
    </citation>
    <scope>NUCLEOTIDE SEQUENCE [LARGE SCALE GENOMIC DNA]</scope>
    <source>
        <strain evidence="2 3">DP7</strain>
    </source>
</reference>
<protein>
    <submittedName>
        <fullName evidence="2">Uncharacterized protein</fullName>
    </submittedName>
</protein>
<evidence type="ECO:0000256" key="1">
    <source>
        <dbReference type="SAM" id="Phobius"/>
    </source>
</evidence>
<keyword evidence="1" id="KW-0472">Membrane</keyword>
<dbReference type="HOGENOM" id="CLU_2787047_0_0_9"/>
<feature type="transmembrane region" description="Helical" evidence="1">
    <location>
        <begin position="28"/>
        <end position="49"/>
    </location>
</feature>
<organism evidence="2 3">
    <name type="scientific">Desulfitobacterium hafniense DP7</name>
    <dbReference type="NCBI Taxonomy" id="537010"/>
    <lineage>
        <taxon>Bacteria</taxon>
        <taxon>Bacillati</taxon>
        <taxon>Bacillota</taxon>
        <taxon>Clostridia</taxon>
        <taxon>Eubacteriales</taxon>
        <taxon>Desulfitobacteriaceae</taxon>
        <taxon>Desulfitobacterium</taxon>
    </lineage>
</organism>
<proteinExistence type="predicted"/>
<keyword evidence="1" id="KW-0812">Transmembrane</keyword>